<protein>
    <submittedName>
        <fullName evidence="3">Uncharacterized protein</fullName>
    </submittedName>
</protein>
<keyword evidence="4" id="KW-1185">Reference proteome</keyword>
<reference evidence="3" key="3">
    <citation type="submission" date="2025-09" db="UniProtKB">
        <authorList>
            <consortium name="Ensembl"/>
        </authorList>
    </citation>
    <scope>IDENTIFICATION</scope>
    <source>
        <strain evidence="3">Isolate ISIS603380</strain>
    </source>
</reference>
<comment type="similarity">
    <text evidence="1">Belongs to the TMA7 family.</text>
</comment>
<evidence type="ECO:0000256" key="1">
    <source>
        <dbReference type="ARBA" id="ARBA00006631"/>
    </source>
</evidence>
<feature type="compositionally biased region" description="Basic and acidic residues" evidence="2">
    <location>
        <begin position="1"/>
        <end position="11"/>
    </location>
</feature>
<evidence type="ECO:0000313" key="3">
    <source>
        <dbReference type="Ensembl" id="ENSLAFP00000020811.1"/>
    </source>
</evidence>
<evidence type="ECO:0000313" key="4">
    <source>
        <dbReference type="Proteomes" id="UP000007646"/>
    </source>
</evidence>
<organism evidence="3 4">
    <name type="scientific">Loxodonta africana</name>
    <name type="common">African elephant</name>
    <dbReference type="NCBI Taxonomy" id="9785"/>
    <lineage>
        <taxon>Eukaryota</taxon>
        <taxon>Metazoa</taxon>
        <taxon>Chordata</taxon>
        <taxon>Craniata</taxon>
        <taxon>Vertebrata</taxon>
        <taxon>Euteleostomi</taxon>
        <taxon>Mammalia</taxon>
        <taxon>Eutheria</taxon>
        <taxon>Afrotheria</taxon>
        <taxon>Proboscidea</taxon>
        <taxon>Elephantidae</taxon>
        <taxon>Loxodonta</taxon>
    </lineage>
</organism>
<dbReference type="Pfam" id="PF09072">
    <property type="entry name" value="TMA7"/>
    <property type="match status" value="1"/>
</dbReference>
<dbReference type="HOGENOM" id="CLU_184661_2_0_1"/>
<proteinExistence type="inferred from homology"/>
<name>G3TZ03_LOXAF</name>
<dbReference type="Proteomes" id="UP000007646">
    <property type="component" value="Unassembled WGS sequence"/>
</dbReference>
<dbReference type="eggNOG" id="KOG4766">
    <property type="taxonomic scope" value="Eukaryota"/>
</dbReference>
<reference evidence="3 4" key="1">
    <citation type="submission" date="2009-06" db="EMBL/GenBank/DDBJ databases">
        <title>The Genome Sequence of Loxodonta africana (African elephant).</title>
        <authorList>
            <person name="Di Palma F."/>
            <person name="Heiman D."/>
            <person name="Young S."/>
            <person name="Johnson J."/>
            <person name="Lander E.S."/>
            <person name="Lindblad-Toh K."/>
        </authorList>
    </citation>
    <scope>NUCLEOTIDE SEQUENCE [LARGE SCALE GENOMIC DNA]</scope>
    <source>
        <strain evidence="3 4">Isolate ISIS603380</strain>
    </source>
</reference>
<dbReference type="AlphaFoldDB" id="G3TZ03"/>
<dbReference type="OMA" id="KKGPMNT"/>
<feature type="region of interest" description="Disordered" evidence="2">
    <location>
        <begin position="1"/>
        <end position="64"/>
    </location>
</feature>
<dbReference type="FunCoup" id="G3TZ03">
    <property type="interactions" value="188"/>
</dbReference>
<evidence type="ECO:0000256" key="2">
    <source>
        <dbReference type="SAM" id="MobiDB-lite"/>
    </source>
</evidence>
<dbReference type="InParanoid" id="G3TZ03"/>
<accession>G3TZ03</accession>
<sequence length="64" mass="7310">MSGHKSSKENPLKQLKKHAKEMDEEDKAFKEKQKEEKKKVKELKVKAMGRTPLVSGEIKKSGKS</sequence>
<dbReference type="PANTHER" id="PTHR28632">
    <property type="entry name" value="TRANSLATION MACHINERY-ASSOCIATED PROTEIN 7"/>
    <property type="match status" value="1"/>
</dbReference>
<dbReference type="STRING" id="9785.ENSLAFP00000020811"/>
<dbReference type="InterPro" id="IPR015157">
    <property type="entry name" value="TMA7"/>
</dbReference>
<feature type="compositionally biased region" description="Basic and acidic residues" evidence="2">
    <location>
        <begin position="27"/>
        <end position="45"/>
    </location>
</feature>
<dbReference type="Ensembl" id="ENSLAFT00000033619.1">
    <property type="protein sequence ID" value="ENSLAFP00000020811.1"/>
    <property type="gene ID" value="ENSLAFG00000032531.1"/>
</dbReference>
<dbReference type="GeneTree" id="ENSGT00390000003710"/>
<reference evidence="3" key="2">
    <citation type="submission" date="2025-08" db="UniProtKB">
        <authorList>
            <consortium name="Ensembl"/>
        </authorList>
    </citation>
    <scope>IDENTIFICATION</scope>
    <source>
        <strain evidence="3">Isolate ISIS603380</strain>
    </source>
</reference>